<dbReference type="SUPFAM" id="SSF51735">
    <property type="entry name" value="NAD(P)-binding Rossmann-fold domains"/>
    <property type="match status" value="1"/>
</dbReference>
<evidence type="ECO:0000313" key="5">
    <source>
        <dbReference type="Proteomes" id="UP001159405"/>
    </source>
</evidence>
<evidence type="ECO:0000256" key="2">
    <source>
        <dbReference type="RuleBase" id="RU004475"/>
    </source>
</evidence>
<feature type="domain" description="3-beta hydroxysteroid dehydrogenase/isomerase" evidence="3">
    <location>
        <begin position="16"/>
        <end position="250"/>
    </location>
</feature>
<dbReference type="PANTHER" id="PTHR10366:SF564">
    <property type="entry name" value="STEROL-4-ALPHA-CARBOXYLATE 3-DEHYDROGENASE, DECARBOXYLATING"/>
    <property type="match status" value="1"/>
</dbReference>
<dbReference type="InterPro" id="IPR050425">
    <property type="entry name" value="NAD(P)_dehydrat-like"/>
</dbReference>
<evidence type="ECO:0000256" key="1">
    <source>
        <dbReference type="ARBA" id="ARBA00023002"/>
    </source>
</evidence>
<keyword evidence="1 2" id="KW-0560">Oxidoreductase</keyword>
<dbReference type="CDD" id="cd05227">
    <property type="entry name" value="AR_SDR_e"/>
    <property type="match status" value="1"/>
</dbReference>
<dbReference type="Pfam" id="PF01073">
    <property type="entry name" value="3Beta_HSD"/>
    <property type="match status" value="1"/>
</dbReference>
<comment type="similarity">
    <text evidence="2">Belongs to the 3-beta-HSD family.</text>
</comment>
<dbReference type="PANTHER" id="PTHR10366">
    <property type="entry name" value="NAD DEPENDENT EPIMERASE/DEHYDRATASE"/>
    <property type="match status" value="1"/>
</dbReference>
<name>A0ABN8NJB1_9CNID</name>
<reference evidence="4 5" key="1">
    <citation type="submission" date="2022-05" db="EMBL/GenBank/DDBJ databases">
        <authorList>
            <consortium name="Genoscope - CEA"/>
            <person name="William W."/>
        </authorList>
    </citation>
    <scope>NUCLEOTIDE SEQUENCE [LARGE SCALE GENOMIC DNA]</scope>
</reference>
<evidence type="ECO:0000313" key="4">
    <source>
        <dbReference type="EMBL" id="CAH3106551.1"/>
    </source>
</evidence>
<dbReference type="InterPro" id="IPR036291">
    <property type="entry name" value="NAD(P)-bd_dom_sf"/>
</dbReference>
<organism evidence="4 5">
    <name type="scientific">Porites lobata</name>
    <dbReference type="NCBI Taxonomy" id="104759"/>
    <lineage>
        <taxon>Eukaryota</taxon>
        <taxon>Metazoa</taxon>
        <taxon>Cnidaria</taxon>
        <taxon>Anthozoa</taxon>
        <taxon>Hexacorallia</taxon>
        <taxon>Scleractinia</taxon>
        <taxon>Fungiina</taxon>
        <taxon>Poritidae</taxon>
        <taxon>Porites</taxon>
    </lineage>
</organism>
<keyword evidence="5" id="KW-1185">Reference proteome</keyword>
<dbReference type="Proteomes" id="UP001159405">
    <property type="component" value="Unassembled WGS sequence"/>
</dbReference>
<comment type="caution">
    <text evidence="4">The sequence shown here is derived from an EMBL/GenBank/DDBJ whole genome shotgun (WGS) entry which is preliminary data.</text>
</comment>
<dbReference type="InterPro" id="IPR002225">
    <property type="entry name" value="3Beta_OHSteriod_DH/Estase"/>
</dbReference>
<dbReference type="Gene3D" id="3.40.50.720">
    <property type="entry name" value="NAD(P)-binding Rossmann-like Domain"/>
    <property type="match status" value="1"/>
</dbReference>
<sequence length="359" mass="40029">SGTFSYTTTRNMSRVLVTGASGFVAMHIVKELVESGKYIVRGTVRSLANEKKVKPLKDLCPENAKYPLELVEADLLKKETWPDAVKDCTFVIHVASPFPMEDPKDEMEVIGPAVEGTRNVLEACAKTKGEVKRVVLTSSCAAIIAGRFSEDHFFTEKDWSLEKEGTVYEKSKRRAEKAAWELVKNLPDDEKFELCCINPGLILGPVLHGSSCTSIEFVRSMLERVVPYVIKMSLPISDVRDVAAAHITAMTSPKASGNRYITITGCWWFEEVAKVLDEEFRPLGYDVPSEIKVVDPSIQNKLKMDSSKIQADQGFKPTDLKTTILEMAYNLIDAGFVKKTQKFEEIKGKLTVKSTKKCC</sequence>
<accession>A0ABN8NJB1</accession>
<dbReference type="EMBL" id="CALNXK010000019">
    <property type="protein sequence ID" value="CAH3106551.1"/>
    <property type="molecule type" value="Genomic_DNA"/>
</dbReference>
<gene>
    <name evidence="4" type="ORF">PLOB_00014851</name>
</gene>
<protein>
    <recommendedName>
        <fullName evidence="3">3-beta hydroxysteroid dehydrogenase/isomerase domain-containing protein</fullName>
    </recommendedName>
</protein>
<evidence type="ECO:0000259" key="3">
    <source>
        <dbReference type="Pfam" id="PF01073"/>
    </source>
</evidence>
<proteinExistence type="inferred from homology"/>
<feature type="non-terminal residue" evidence="4">
    <location>
        <position position="1"/>
    </location>
</feature>